<dbReference type="EMBL" id="PDET01000008">
    <property type="protein sequence ID" value="PRD14920.1"/>
    <property type="molecule type" value="Genomic_DNA"/>
</dbReference>
<comment type="caution">
    <text evidence="2">The sequence shown here is derived from an EMBL/GenBank/DDBJ whole genome shotgun (WGS) entry which is preliminary data.</text>
</comment>
<feature type="compositionally biased region" description="Basic and acidic residues" evidence="1">
    <location>
        <begin position="207"/>
        <end position="217"/>
    </location>
</feature>
<feature type="region of interest" description="Disordered" evidence="1">
    <location>
        <begin position="207"/>
        <end position="246"/>
    </location>
</feature>
<dbReference type="NCBIfam" id="NF007997">
    <property type="entry name" value="PRK10722.1"/>
    <property type="match status" value="1"/>
</dbReference>
<evidence type="ECO:0000313" key="2">
    <source>
        <dbReference type="EMBL" id="PRD14920.1"/>
    </source>
</evidence>
<sequence>MRFSPLSALLYLDRTGKLAAVSLLTSLISGCSQMPEKNSSLTHDSFSETERRVVDFQAVSCGQVWTFNSVSVVNNPLYWLRAMDCAERLTPAEARAEARRWPADNWQSRFKQAVLLSNGNITPVERRQYLQRLDDYSYDYPTAVRPLLTLWREGQGSLLQLSAERTRYATLQQTSDAQLDALRQQDIALNQELAVTRRKLDSLTDIERQLSSRRSPDATDSSHAADKSAPDDVTSSGNKSEDDATP</sequence>
<dbReference type="AlphaFoldDB" id="A0A2S9IAU8"/>
<dbReference type="OrthoDB" id="6485482at2"/>
<accession>A0A2S9IAU8</accession>
<keyword evidence="2" id="KW-0449">Lipoprotein</keyword>
<evidence type="ECO:0000313" key="3">
    <source>
        <dbReference type="Proteomes" id="UP000239181"/>
    </source>
</evidence>
<evidence type="ECO:0000256" key="1">
    <source>
        <dbReference type="SAM" id="MobiDB-lite"/>
    </source>
</evidence>
<name>A0A2S9IAU8_9GAMM</name>
<organism evidence="2 3">
    <name type="scientific">Pantoea coffeiphila</name>
    <dbReference type="NCBI Taxonomy" id="1465635"/>
    <lineage>
        <taxon>Bacteria</taxon>
        <taxon>Pseudomonadati</taxon>
        <taxon>Pseudomonadota</taxon>
        <taxon>Gammaproteobacteria</taxon>
        <taxon>Enterobacterales</taxon>
        <taxon>Erwiniaceae</taxon>
        <taxon>Pantoea</taxon>
    </lineage>
</organism>
<proteinExistence type="predicted"/>
<dbReference type="RefSeq" id="WP_105593203.1">
    <property type="nucleotide sequence ID" value="NZ_PDET01000008.1"/>
</dbReference>
<protein>
    <submittedName>
        <fullName evidence="2">Two-component system QseEF-associated lipoprotein QseG</fullName>
    </submittedName>
</protein>
<gene>
    <name evidence="2" type="ORF">CQW29_13250</name>
</gene>
<dbReference type="Proteomes" id="UP000239181">
    <property type="component" value="Unassembled WGS sequence"/>
</dbReference>
<dbReference type="InterPro" id="IPR025262">
    <property type="entry name" value="QseG"/>
</dbReference>
<dbReference type="PROSITE" id="PS51257">
    <property type="entry name" value="PROKAR_LIPOPROTEIN"/>
    <property type="match status" value="1"/>
</dbReference>
<dbReference type="Pfam" id="PF13942">
    <property type="entry name" value="Lipoprotein_20"/>
    <property type="match status" value="1"/>
</dbReference>
<keyword evidence="3" id="KW-1185">Reference proteome</keyword>
<reference evidence="2 3" key="1">
    <citation type="submission" date="2017-10" db="EMBL/GenBank/DDBJ databases">
        <title>Draft genome of two endophytic bacteria isolated from 'guarana' Paullinia cupana (Mart.) Ducke.</title>
        <authorList>
            <person name="Siqueira K.A."/>
            <person name="Liotti R.G."/>
            <person name="Mendes T.A."/>
            <person name="Soares M.A."/>
        </authorList>
    </citation>
    <scope>NUCLEOTIDE SEQUENCE [LARGE SCALE GENOMIC DNA]</scope>
    <source>
        <strain evidence="2 3">342</strain>
    </source>
</reference>